<dbReference type="EnsemblPlants" id="Bo9g084670.1">
    <property type="protein sequence ID" value="Bo9g084670.1"/>
    <property type="gene ID" value="Bo9g084670"/>
</dbReference>
<evidence type="ECO:0000256" key="2">
    <source>
        <dbReference type="SAM" id="Phobius"/>
    </source>
</evidence>
<dbReference type="OMA" id="ECCLRIR"/>
<keyword evidence="2" id="KW-0812">Transmembrane</keyword>
<protein>
    <recommendedName>
        <fullName evidence="5">Bifunctional inhibitor/plant lipid transfer protein/seed storage helical domain-containing protein</fullName>
    </recommendedName>
</protein>
<evidence type="ECO:0000313" key="4">
    <source>
        <dbReference type="Proteomes" id="UP000032141"/>
    </source>
</evidence>
<dbReference type="Gramene" id="Bo9g084670.1">
    <property type="protein sequence ID" value="Bo9g084670.1"/>
    <property type="gene ID" value="Bo9g084670"/>
</dbReference>
<keyword evidence="2" id="KW-0472">Membrane</keyword>
<evidence type="ECO:0000256" key="1">
    <source>
        <dbReference type="SAM" id="MobiDB-lite"/>
    </source>
</evidence>
<keyword evidence="2" id="KW-1133">Transmembrane helix</keyword>
<reference evidence="3 4" key="1">
    <citation type="journal article" date="2014" name="Genome Biol.">
        <title>Transcriptome and methylome profiling reveals relics of genome dominance in the mesopolyploid Brassica oleracea.</title>
        <authorList>
            <person name="Parkin I.A."/>
            <person name="Koh C."/>
            <person name="Tang H."/>
            <person name="Robinson S.J."/>
            <person name="Kagale S."/>
            <person name="Clarke W.E."/>
            <person name="Town C.D."/>
            <person name="Nixon J."/>
            <person name="Krishnakumar V."/>
            <person name="Bidwell S.L."/>
            <person name="Denoeud F."/>
            <person name="Belcram H."/>
            <person name="Links M.G."/>
            <person name="Just J."/>
            <person name="Clarke C."/>
            <person name="Bender T."/>
            <person name="Huebert T."/>
            <person name="Mason A.S."/>
            <person name="Pires J.C."/>
            <person name="Barker G."/>
            <person name="Moore J."/>
            <person name="Walley P.G."/>
            <person name="Manoli S."/>
            <person name="Batley J."/>
            <person name="Edwards D."/>
            <person name="Nelson M.N."/>
            <person name="Wang X."/>
            <person name="Paterson A.H."/>
            <person name="King G."/>
            <person name="Bancroft I."/>
            <person name="Chalhoub B."/>
            <person name="Sharpe A.G."/>
        </authorList>
    </citation>
    <scope>NUCLEOTIDE SEQUENCE</scope>
    <source>
        <strain evidence="3 4">cv. TO1000</strain>
    </source>
</reference>
<sequence length="414" mass="46345">MEEKIAMLMSLILVVLISNFTLNMVAAESYCHGQCRVLVNACKRLILRQSPTAECCLRIRRTPMWCICSIITPQLAALVNANDVSDAVGVICQCGRPVACSTKCGSKRNRRRRNHKILIDIVCVYFLFVELTLCRDTLFSPLSSCPKSEVFNRLFAIVFSAVFAAFLSASSSFLTIDDKVKALLEERLKDLRVGKIPENNDNPSPPLPVVQTQKKSVSIPALAATPGKVFGPKKNLAKELDKESGVRRTLDEEFGSVTKATDLDSQPLDFVVISPAKATKDDKDAKMLRLRKKDPEAKKKEAEGKKKKQAEGKKRQEAEGKKKEAEAKKKEAEGKKKKEAEGKKKEAELKKKQEAELKKRKEAESKNKEYLTQSYRFYNPAVSYMCNSALPQTYLRIVKCLYNSVVSISISQLL</sequence>
<dbReference type="PANTHER" id="PTHR33286:SF23">
    <property type="entry name" value="BIFUNCTIONAL INHIBITOR_PLANT LIPID TRANSFER PROTEIN_SEED STORAGE HELICAL DOMAIN-CONTAINING PROTEIN"/>
    <property type="match status" value="1"/>
</dbReference>
<keyword evidence="4" id="KW-1185">Reference proteome</keyword>
<proteinExistence type="predicted"/>
<dbReference type="PANTHER" id="PTHR33286">
    <property type="entry name" value="BIFUNCTIONAL INHIBITOR/LIPID-TRANSFER PROTEIN/SEED STORAGE 2S ALBUMIN SUPERFAMILY PROTEIN"/>
    <property type="match status" value="1"/>
</dbReference>
<dbReference type="eggNOG" id="ENOG502R1JB">
    <property type="taxonomic scope" value="Eukaryota"/>
</dbReference>
<name>A0A0D3E8R0_BRAOL</name>
<evidence type="ECO:0008006" key="5">
    <source>
        <dbReference type="Google" id="ProtNLM"/>
    </source>
</evidence>
<organism evidence="3 4">
    <name type="scientific">Brassica oleracea var. oleracea</name>
    <dbReference type="NCBI Taxonomy" id="109376"/>
    <lineage>
        <taxon>Eukaryota</taxon>
        <taxon>Viridiplantae</taxon>
        <taxon>Streptophyta</taxon>
        <taxon>Embryophyta</taxon>
        <taxon>Tracheophyta</taxon>
        <taxon>Spermatophyta</taxon>
        <taxon>Magnoliopsida</taxon>
        <taxon>eudicotyledons</taxon>
        <taxon>Gunneridae</taxon>
        <taxon>Pentapetalae</taxon>
        <taxon>rosids</taxon>
        <taxon>malvids</taxon>
        <taxon>Brassicales</taxon>
        <taxon>Brassicaceae</taxon>
        <taxon>Brassiceae</taxon>
        <taxon>Brassica</taxon>
    </lineage>
</organism>
<dbReference type="HOGENOM" id="CLU_664568_0_0_1"/>
<dbReference type="AlphaFoldDB" id="A0A0D3E8R0"/>
<feature type="transmembrane region" description="Helical" evidence="2">
    <location>
        <begin position="154"/>
        <end position="176"/>
    </location>
</feature>
<evidence type="ECO:0000313" key="3">
    <source>
        <dbReference type="EnsemblPlants" id="Bo9g084670.1"/>
    </source>
</evidence>
<feature type="transmembrane region" description="Helical" evidence="2">
    <location>
        <begin position="117"/>
        <end position="134"/>
    </location>
</feature>
<dbReference type="Proteomes" id="UP000032141">
    <property type="component" value="Chromosome C9"/>
</dbReference>
<feature type="region of interest" description="Disordered" evidence="1">
    <location>
        <begin position="280"/>
        <end position="365"/>
    </location>
</feature>
<reference evidence="3" key="2">
    <citation type="submission" date="2015-03" db="UniProtKB">
        <authorList>
            <consortium name="EnsemblPlants"/>
        </authorList>
    </citation>
    <scope>IDENTIFICATION</scope>
</reference>
<feature type="transmembrane region" description="Helical" evidence="2">
    <location>
        <begin position="6"/>
        <end position="26"/>
    </location>
</feature>
<accession>A0A0D3E8R0</accession>